<keyword evidence="2" id="KW-1185">Reference proteome</keyword>
<sequence>PCPVGTRWGKRRVKLTCSRRIPFRALARPITPLTAPPHEIGSEHLHMWIDRRARALYSPMRLCHNDGAEESKAALILYSSLALCGDDAAVRSMCSASKGGSGSNGDVWGDNTWELLIPRSVWRFGAPYRAVRGCRTPHTSRKRLEALCASRMRQSCSSRRRWQVRPPWGRLSSRQTARFYADGLRRLGAAGSTSKQTMCVEGEGAGRVRAGPSCNGVSIRGDVAPTQTTPAMLCGRWQVDVDEGAGGEGRGK</sequence>
<proteinExistence type="predicted"/>
<evidence type="ECO:0000313" key="1">
    <source>
        <dbReference type="EMBL" id="KAI0055062.1"/>
    </source>
</evidence>
<accession>A0ACB8SFT0</accession>
<evidence type="ECO:0000313" key="2">
    <source>
        <dbReference type="Proteomes" id="UP000814140"/>
    </source>
</evidence>
<dbReference type="EMBL" id="MU277315">
    <property type="protein sequence ID" value="KAI0055062.1"/>
    <property type="molecule type" value="Genomic_DNA"/>
</dbReference>
<name>A0ACB8SFT0_9AGAM</name>
<protein>
    <submittedName>
        <fullName evidence="1">Uncharacterized protein</fullName>
    </submittedName>
</protein>
<feature type="non-terminal residue" evidence="1">
    <location>
        <position position="1"/>
    </location>
</feature>
<reference evidence="1" key="2">
    <citation type="journal article" date="2022" name="New Phytol.">
        <title>Evolutionary transition to the ectomycorrhizal habit in the genomes of a hyperdiverse lineage of mushroom-forming fungi.</title>
        <authorList>
            <person name="Looney B."/>
            <person name="Miyauchi S."/>
            <person name="Morin E."/>
            <person name="Drula E."/>
            <person name="Courty P.E."/>
            <person name="Kohler A."/>
            <person name="Kuo A."/>
            <person name="LaButti K."/>
            <person name="Pangilinan J."/>
            <person name="Lipzen A."/>
            <person name="Riley R."/>
            <person name="Andreopoulos W."/>
            <person name="He G."/>
            <person name="Johnson J."/>
            <person name="Nolan M."/>
            <person name="Tritt A."/>
            <person name="Barry K.W."/>
            <person name="Grigoriev I.V."/>
            <person name="Nagy L.G."/>
            <person name="Hibbett D."/>
            <person name="Henrissat B."/>
            <person name="Matheny P.B."/>
            <person name="Labbe J."/>
            <person name="Martin F.M."/>
        </authorList>
    </citation>
    <scope>NUCLEOTIDE SEQUENCE</scope>
    <source>
        <strain evidence="1">HHB10654</strain>
    </source>
</reference>
<gene>
    <name evidence="1" type="ORF">BV25DRAFT_1843224</name>
</gene>
<reference evidence="1" key="1">
    <citation type="submission" date="2021-03" db="EMBL/GenBank/DDBJ databases">
        <authorList>
            <consortium name="DOE Joint Genome Institute"/>
            <person name="Ahrendt S."/>
            <person name="Looney B.P."/>
            <person name="Miyauchi S."/>
            <person name="Morin E."/>
            <person name="Drula E."/>
            <person name="Courty P.E."/>
            <person name="Chicoki N."/>
            <person name="Fauchery L."/>
            <person name="Kohler A."/>
            <person name="Kuo A."/>
            <person name="Labutti K."/>
            <person name="Pangilinan J."/>
            <person name="Lipzen A."/>
            <person name="Riley R."/>
            <person name="Andreopoulos W."/>
            <person name="He G."/>
            <person name="Johnson J."/>
            <person name="Barry K.W."/>
            <person name="Grigoriev I.V."/>
            <person name="Nagy L."/>
            <person name="Hibbett D."/>
            <person name="Henrissat B."/>
            <person name="Matheny P.B."/>
            <person name="Labbe J."/>
            <person name="Martin F."/>
        </authorList>
    </citation>
    <scope>NUCLEOTIDE SEQUENCE</scope>
    <source>
        <strain evidence="1">HHB10654</strain>
    </source>
</reference>
<organism evidence="1 2">
    <name type="scientific">Artomyces pyxidatus</name>
    <dbReference type="NCBI Taxonomy" id="48021"/>
    <lineage>
        <taxon>Eukaryota</taxon>
        <taxon>Fungi</taxon>
        <taxon>Dikarya</taxon>
        <taxon>Basidiomycota</taxon>
        <taxon>Agaricomycotina</taxon>
        <taxon>Agaricomycetes</taxon>
        <taxon>Russulales</taxon>
        <taxon>Auriscalpiaceae</taxon>
        <taxon>Artomyces</taxon>
    </lineage>
</organism>
<comment type="caution">
    <text evidence="1">The sequence shown here is derived from an EMBL/GenBank/DDBJ whole genome shotgun (WGS) entry which is preliminary data.</text>
</comment>
<dbReference type="Proteomes" id="UP000814140">
    <property type="component" value="Unassembled WGS sequence"/>
</dbReference>